<dbReference type="PANTHER" id="PTHR43798">
    <property type="entry name" value="MONOACYLGLYCEROL LIPASE"/>
    <property type="match status" value="1"/>
</dbReference>
<reference evidence="3" key="1">
    <citation type="submission" date="2024-03" db="EMBL/GenBank/DDBJ databases">
        <title>Chitinophaga horti sp. nov., isolated from garden soil.</title>
        <authorList>
            <person name="Lee D.S."/>
            <person name="Han D.M."/>
            <person name="Baek J.H."/>
            <person name="Choi D.G."/>
            <person name="Jeon J.H."/>
            <person name="Jeon C.O."/>
        </authorList>
    </citation>
    <scope>NUCLEOTIDE SEQUENCE [LARGE SCALE GENOMIC DNA]</scope>
    <source>
        <strain evidence="3">GPA1</strain>
    </source>
</reference>
<gene>
    <name evidence="2" type="ORF">WJU16_01585</name>
</gene>
<organism evidence="2 3">
    <name type="scientific">Chitinophaga pollutisoli</name>
    <dbReference type="NCBI Taxonomy" id="3133966"/>
    <lineage>
        <taxon>Bacteria</taxon>
        <taxon>Pseudomonadati</taxon>
        <taxon>Bacteroidota</taxon>
        <taxon>Chitinophagia</taxon>
        <taxon>Chitinophagales</taxon>
        <taxon>Chitinophagaceae</taxon>
        <taxon>Chitinophaga</taxon>
    </lineage>
</organism>
<sequence length="292" mass="32648">MQSSVFTLTPGQEAAVRAPTQFADVGGRQLAYRSIGAGDPILLCQRFRGNLDDWDPAFLAALAEYYQVIYFDYGGMASSTGEPHEHITAFASDVMGLADALSINRFLLLGWSFGGWVVQAVTALFPERVRQAILIGTRPPGPPAFDLDPLFLEVAFRPVNTFEDEVILFFEPDDANSVAAARKSHDRIRARTENQDTPVKPEHWGNYRKGGEYFSGENQEYLQRLRETDIPILVISGDHEICFPPENWFTLNRQLPTTQVIVIPRAGHGPQHQYPALTAAYIHAFVSHHPEH</sequence>
<dbReference type="GO" id="GO:0016787">
    <property type="term" value="F:hydrolase activity"/>
    <property type="evidence" value="ECO:0007669"/>
    <property type="project" value="UniProtKB-KW"/>
</dbReference>
<dbReference type="InterPro" id="IPR050266">
    <property type="entry name" value="AB_hydrolase_sf"/>
</dbReference>
<dbReference type="InterPro" id="IPR000073">
    <property type="entry name" value="AB_hydrolase_1"/>
</dbReference>
<dbReference type="Gene3D" id="3.40.50.1820">
    <property type="entry name" value="alpha/beta hydrolase"/>
    <property type="match status" value="1"/>
</dbReference>
<dbReference type="RefSeq" id="WP_341836577.1">
    <property type="nucleotide sequence ID" value="NZ_CP149822.1"/>
</dbReference>
<dbReference type="InterPro" id="IPR029058">
    <property type="entry name" value="AB_hydrolase_fold"/>
</dbReference>
<keyword evidence="2" id="KW-0378">Hydrolase</keyword>
<dbReference type="Pfam" id="PF00561">
    <property type="entry name" value="Abhydrolase_1"/>
    <property type="match status" value="1"/>
</dbReference>
<feature type="domain" description="AB hydrolase-1" evidence="1">
    <location>
        <begin position="40"/>
        <end position="272"/>
    </location>
</feature>
<evidence type="ECO:0000259" key="1">
    <source>
        <dbReference type="Pfam" id="PF00561"/>
    </source>
</evidence>
<dbReference type="Proteomes" id="UP001485459">
    <property type="component" value="Chromosome"/>
</dbReference>
<evidence type="ECO:0000313" key="2">
    <source>
        <dbReference type="EMBL" id="WZN41729.1"/>
    </source>
</evidence>
<dbReference type="EMBL" id="CP149822">
    <property type="protein sequence ID" value="WZN41729.1"/>
    <property type="molecule type" value="Genomic_DNA"/>
</dbReference>
<protein>
    <submittedName>
        <fullName evidence="2">Alpha/beta hydrolase</fullName>
    </submittedName>
</protein>
<dbReference type="PANTHER" id="PTHR43798:SF5">
    <property type="entry name" value="MONOACYLGLYCEROL LIPASE ABHD6"/>
    <property type="match status" value="1"/>
</dbReference>
<dbReference type="PRINTS" id="PR00111">
    <property type="entry name" value="ABHYDROLASE"/>
</dbReference>
<name>A0ABZ2YQK1_9BACT</name>
<keyword evidence="3" id="KW-1185">Reference proteome</keyword>
<evidence type="ECO:0000313" key="3">
    <source>
        <dbReference type="Proteomes" id="UP001485459"/>
    </source>
</evidence>
<dbReference type="SUPFAM" id="SSF53474">
    <property type="entry name" value="alpha/beta-Hydrolases"/>
    <property type="match status" value="1"/>
</dbReference>
<proteinExistence type="predicted"/>
<accession>A0ABZ2YQK1</accession>